<dbReference type="EMBL" id="UZAU01000010">
    <property type="status" value="NOT_ANNOTATED_CDS"/>
    <property type="molecule type" value="Genomic_DNA"/>
</dbReference>
<sequence>MKKKIHKFITKKNYNILCSVVVVVAKKQETEATTMVMAIETTSSKMAANRISCSSHSVETNTFTPSKTTSKITISFIKQLIFQNLL</sequence>
<accession>A0A803R2I3</accession>
<dbReference type="Gramene" id="novel_model_429_5bd9a17a">
    <property type="protein sequence ID" value="cds.novel_model_429_5bd9a17a"/>
    <property type="gene ID" value="novel_gene_248_5bd9a17a"/>
</dbReference>
<proteinExistence type="predicted"/>
<organism evidence="1 2">
    <name type="scientific">Cannabis sativa</name>
    <name type="common">Hemp</name>
    <name type="synonym">Marijuana</name>
    <dbReference type="NCBI Taxonomy" id="3483"/>
    <lineage>
        <taxon>Eukaryota</taxon>
        <taxon>Viridiplantae</taxon>
        <taxon>Streptophyta</taxon>
        <taxon>Embryophyta</taxon>
        <taxon>Tracheophyta</taxon>
        <taxon>Spermatophyta</taxon>
        <taxon>Magnoliopsida</taxon>
        <taxon>eudicotyledons</taxon>
        <taxon>Gunneridae</taxon>
        <taxon>Pentapetalae</taxon>
        <taxon>rosids</taxon>
        <taxon>fabids</taxon>
        <taxon>Rosales</taxon>
        <taxon>Cannabaceae</taxon>
        <taxon>Cannabis</taxon>
    </lineage>
</organism>
<evidence type="ECO:0000313" key="1">
    <source>
        <dbReference type="EnsemblPlants" id="cds.novel_model_429_5bd9a17a"/>
    </source>
</evidence>
<dbReference type="EnsemblPlants" id="novel_model_429_5bd9a17a">
    <property type="protein sequence ID" value="cds.novel_model_429_5bd9a17a"/>
    <property type="gene ID" value="novel_gene_248_5bd9a17a"/>
</dbReference>
<dbReference type="Proteomes" id="UP000596661">
    <property type="component" value="Chromosome 1"/>
</dbReference>
<evidence type="ECO:0000313" key="2">
    <source>
        <dbReference type="Proteomes" id="UP000596661"/>
    </source>
</evidence>
<name>A0A803R2I3_CANSA</name>
<reference evidence="1" key="1">
    <citation type="submission" date="2018-11" db="EMBL/GenBank/DDBJ databases">
        <authorList>
            <person name="Grassa J C."/>
        </authorList>
    </citation>
    <scope>NUCLEOTIDE SEQUENCE [LARGE SCALE GENOMIC DNA]</scope>
</reference>
<protein>
    <submittedName>
        <fullName evidence="1">Uncharacterized protein</fullName>
    </submittedName>
</protein>
<reference evidence="1" key="2">
    <citation type="submission" date="2021-03" db="UniProtKB">
        <authorList>
            <consortium name="EnsemblPlants"/>
        </authorList>
    </citation>
    <scope>IDENTIFICATION</scope>
</reference>
<dbReference type="AlphaFoldDB" id="A0A803R2I3"/>
<keyword evidence="2" id="KW-1185">Reference proteome</keyword>